<feature type="region of interest" description="Disordered" evidence="6">
    <location>
        <begin position="353"/>
        <end position="411"/>
    </location>
</feature>
<accession>A0A484FZA0</accession>
<evidence type="ECO:0000259" key="8">
    <source>
        <dbReference type="Pfam" id="PF20684"/>
    </source>
</evidence>
<dbReference type="STRING" id="1213857.A0A484FZA0"/>
<dbReference type="InterPro" id="IPR049326">
    <property type="entry name" value="Rhodopsin_dom_fungi"/>
</dbReference>
<comment type="caution">
    <text evidence="9">The sequence shown here is derived from an EMBL/GenBank/DDBJ whole genome shotgun (WGS) entry which is preliminary data.</text>
</comment>
<keyword evidence="3 7" id="KW-1133">Transmembrane helix</keyword>
<protein>
    <recommendedName>
        <fullName evidence="8">Rhodopsin domain-containing protein</fullName>
    </recommendedName>
</protein>
<name>A0A484FZA0_COLOR</name>
<dbReference type="PANTHER" id="PTHR33048:SF47">
    <property type="entry name" value="INTEGRAL MEMBRANE PROTEIN-RELATED"/>
    <property type="match status" value="1"/>
</dbReference>
<feature type="transmembrane region" description="Helical" evidence="7">
    <location>
        <begin position="213"/>
        <end position="231"/>
    </location>
</feature>
<dbReference type="AlphaFoldDB" id="A0A484FZA0"/>
<gene>
    <name evidence="9" type="ORF">Cob_v004677</name>
</gene>
<dbReference type="EMBL" id="AMCV02000010">
    <property type="protein sequence ID" value="TDZ22477.1"/>
    <property type="molecule type" value="Genomic_DNA"/>
</dbReference>
<evidence type="ECO:0000256" key="3">
    <source>
        <dbReference type="ARBA" id="ARBA00022989"/>
    </source>
</evidence>
<feature type="transmembrane region" description="Helical" evidence="7">
    <location>
        <begin position="102"/>
        <end position="124"/>
    </location>
</feature>
<feature type="transmembrane region" description="Helical" evidence="7">
    <location>
        <begin position="178"/>
        <end position="201"/>
    </location>
</feature>
<dbReference type="OrthoDB" id="5398388at2759"/>
<reference evidence="10" key="1">
    <citation type="journal article" date="2013" name="New Phytol.">
        <title>Comparative genomic and transcriptomic analyses reveal the hemibiotrophic stage shift of Colletotrichum fungi.</title>
        <authorList>
            <person name="Gan P."/>
            <person name="Ikeda K."/>
            <person name="Irieda H."/>
            <person name="Narusaka M."/>
            <person name="O'Connell R.J."/>
            <person name="Narusaka Y."/>
            <person name="Takano Y."/>
            <person name="Kubo Y."/>
            <person name="Shirasu K."/>
        </authorList>
    </citation>
    <scope>NUCLEOTIDE SEQUENCE [LARGE SCALE GENOMIC DNA]</scope>
    <source>
        <strain evidence="10">104-T / ATCC 96160 / CBS 514.97 / LARS 414 / MAFF 240422</strain>
    </source>
</reference>
<feature type="transmembrane region" description="Helical" evidence="7">
    <location>
        <begin position="136"/>
        <end position="158"/>
    </location>
</feature>
<evidence type="ECO:0000256" key="1">
    <source>
        <dbReference type="ARBA" id="ARBA00004141"/>
    </source>
</evidence>
<evidence type="ECO:0000256" key="4">
    <source>
        <dbReference type="ARBA" id="ARBA00023136"/>
    </source>
</evidence>
<evidence type="ECO:0000313" key="9">
    <source>
        <dbReference type="EMBL" id="TDZ22477.1"/>
    </source>
</evidence>
<feature type="transmembrane region" description="Helical" evidence="7">
    <location>
        <begin position="22"/>
        <end position="45"/>
    </location>
</feature>
<reference evidence="10" key="2">
    <citation type="journal article" date="2019" name="Mol. Plant Microbe Interact.">
        <title>Genome sequence resources for four phytopathogenic fungi from the Colletotrichum orbiculare species complex.</title>
        <authorList>
            <person name="Gan P."/>
            <person name="Tsushima A."/>
            <person name="Narusaka M."/>
            <person name="Narusaka Y."/>
            <person name="Takano Y."/>
            <person name="Kubo Y."/>
            <person name="Shirasu K."/>
        </authorList>
    </citation>
    <scope>GENOME REANNOTATION</scope>
    <source>
        <strain evidence="10">104-T / ATCC 96160 / CBS 514.97 / LARS 414 / MAFF 240422</strain>
    </source>
</reference>
<keyword evidence="4 7" id="KW-0472">Membrane</keyword>
<evidence type="ECO:0000313" key="10">
    <source>
        <dbReference type="Proteomes" id="UP000014480"/>
    </source>
</evidence>
<feature type="compositionally biased region" description="Acidic residues" evidence="6">
    <location>
        <begin position="355"/>
        <end position="370"/>
    </location>
</feature>
<comment type="similarity">
    <text evidence="5">Belongs to the SAT4 family.</text>
</comment>
<feature type="transmembrane region" description="Helical" evidence="7">
    <location>
        <begin position="251"/>
        <end position="275"/>
    </location>
</feature>
<comment type="subcellular location">
    <subcellularLocation>
        <location evidence="1">Membrane</location>
        <topology evidence="1">Multi-pass membrane protein</topology>
    </subcellularLocation>
</comment>
<evidence type="ECO:0000256" key="2">
    <source>
        <dbReference type="ARBA" id="ARBA00022692"/>
    </source>
</evidence>
<sequence>MHNETIDPSQQMPPYTDENRCGLLIGMILGFVWLTFVFVVARVYVRASLIKKWGADDTLIVVSWILTFITGTIFAITTRYGLGYHVWTIPTELQQSGRRQKMIISATLGYHITFITIKMAFLLQFRRVFAVPKFRLICDIMFAFISCFGVAVIISSIVMSIPTWNGDTFAAERYNQAMWWIGTAIVHLVTDLIIFCMPIPMLHKLKLQRGPKIACLISFGLGFITTAISVVRMSTLPHIFTRDVTWDVIPALIWSFIELCCALMCACIPTLRPLLRALSKRTRYKSEWNSRESEGDTTRMARRPLKAVTLESQQSMPSPMLMDIDAEPKTPTTDEHRLEILVIRADLSPVLTAGESDDGSEVFGPVDEEVATPLTPLSPPPKSYTSPARLPPHGLAEPGSDGGSLRSWRSR</sequence>
<keyword evidence="2 7" id="KW-0812">Transmembrane</keyword>
<dbReference type="PANTHER" id="PTHR33048">
    <property type="entry name" value="PTH11-LIKE INTEGRAL MEMBRANE PROTEIN (AFU_ORTHOLOGUE AFUA_5G11245)"/>
    <property type="match status" value="1"/>
</dbReference>
<organism evidence="9 10">
    <name type="scientific">Colletotrichum orbiculare (strain 104-T / ATCC 96160 / CBS 514.97 / LARS 414 / MAFF 240422)</name>
    <name type="common">Cucumber anthracnose fungus</name>
    <name type="synonym">Colletotrichum lagenarium</name>
    <dbReference type="NCBI Taxonomy" id="1213857"/>
    <lineage>
        <taxon>Eukaryota</taxon>
        <taxon>Fungi</taxon>
        <taxon>Dikarya</taxon>
        <taxon>Ascomycota</taxon>
        <taxon>Pezizomycotina</taxon>
        <taxon>Sordariomycetes</taxon>
        <taxon>Hypocreomycetidae</taxon>
        <taxon>Glomerellales</taxon>
        <taxon>Glomerellaceae</taxon>
        <taxon>Colletotrichum</taxon>
        <taxon>Colletotrichum orbiculare species complex</taxon>
    </lineage>
</organism>
<feature type="domain" description="Rhodopsin" evidence="8">
    <location>
        <begin position="41"/>
        <end position="276"/>
    </location>
</feature>
<proteinExistence type="inferred from homology"/>
<dbReference type="GO" id="GO:0016020">
    <property type="term" value="C:membrane"/>
    <property type="evidence" value="ECO:0007669"/>
    <property type="project" value="UniProtKB-SubCell"/>
</dbReference>
<dbReference type="Pfam" id="PF20684">
    <property type="entry name" value="Fung_rhodopsin"/>
    <property type="match status" value="1"/>
</dbReference>
<feature type="transmembrane region" description="Helical" evidence="7">
    <location>
        <begin position="57"/>
        <end position="82"/>
    </location>
</feature>
<dbReference type="InterPro" id="IPR052337">
    <property type="entry name" value="SAT4-like"/>
</dbReference>
<keyword evidence="10" id="KW-1185">Reference proteome</keyword>
<evidence type="ECO:0000256" key="7">
    <source>
        <dbReference type="SAM" id="Phobius"/>
    </source>
</evidence>
<evidence type="ECO:0000256" key="5">
    <source>
        <dbReference type="ARBA" id="ARBA00038359"/>
    </source>
</evidence>
<evidence type="ECO:0000256" key="6">
    <source>
        <dbReference type="SAM" id="MobiDB-lite"/>
    </source>
</evidence>
<dbReference type="Proteomes" id="UP000014480">
    <property type="component" value="Unassembled WGS sequence"/>
</dbReference>